<dbReference type="InterPro" id="IPR006773">
    <property type="entry name" value="Rpn13/ADRM1"/>
</dbReference>
<dbReference type="InterPro" id="IPR044868">
    <property type="entry name" value="Rpn13/ADRM1_Pru"/>
</dbReference>
<gene>
    <name evidence="9" type="ORF">AXF42_Ash002792</name>
</gene>
<feature type="region of interest" description="Disordered" evidence="6">
    <location>
        <begin position="348"/>
        <end position="374"/>
    </location>
</feature>
<dbReference type="GO" id="GO:0061133">
    <property type="term" value="F:endopeptidase activator activity"/>
    <property type="evidence" value="ECO:0007669"/>
    <property type="project" value="TreeGrafter"/>
</dbReference>
<sequence length="374" mass="41511">MRTAELPKTPEVSGPPQIHRLVQFVARGSLSETAGPSGINRQIPFLRQKESRRRSMGSPAVEDVTPLQETMLEFRAGKMFLEGTRVIPDTRKGLVRIGRGEEGLIHFQWLDRAQTIVEDDQIIFPDEAVFEKVAQSSERVFILKFSSDNRKFFFWMQESKSDGDLQLCNSVNSCINRPLDIIGEEEAEASVPMHVAEISEDSADDISSRAGNLVDHNNMGEFTGEVSSSAGPVKMADLQRILKNIQAPDDIEGPDAGLGLGDILKPDLLLPMLESLPLEQRLASYLPEGSWSPKELMDLLQSPPFRQQVDSFTHVLRTGQIDLSQFGVNPSKYKFTVLSFLEALEDSVVGSPEPAGESDSRLDDSKDDHPMDES</sequence>
<evidence type="ECO:0000256" key="3">
    <source>
        <dbReference type="ARBA" id="ARBA00022490"/>
    </source>
</evidence>
<keyword evidence="5" id="KW-0539">Nucleus</keyword>
<dbReference type="EMBL" id="KZ452013">
    <property type="protein sequence ID" value="PKA51427.1"/>
    <property type="molecule type" value="Genomic_DNA"/>
</dbReference>
<name>A0A2I0A7B6_9ASPA</name>
<feature type="domain" description="Pru" evidence="8">
    <location>
        <begin position="66"/>
        <end position="178"/>
    </location>
</feature>
<evidence type="ECO:0000313" key="9">
    <source>
        <dbReference type="EMBL" id="PKA51427.1"/>
    </source>
</evidence>
<feature type="compositionally biased region" description="Basic and acidic residues" evidence="6">
    <location>
        <begin position="358"/>
        <end position="374"/>
    </location>
</feature>
<reference evidence="9 10" key="1">
    <citation type="journal article" date="2017" name="Nature">
        <title>The Apostasia genome and the evolution of orchids.</title>
        <authorList>
            <person name="Zhang G.Q."/>
            <person name="Liu K.W."/>
            <person name="Li Z."/>
            <person name="Lohaus R."/>
            <person name="Hsiao Y.Y."/>
            <person name="Niu S.C."/>
            <person name="Wang J.Y."/>
            <person name="Lin Y.C."/>
            <person name="Xu Q."/>
            <person name="Chen L.J."/>
            <person name="Yoshida K."/>
            <person name="Fujiwara S."/>
            <person name="Wang Z.W."/>
            <person name="Zhang Y.Q."/>
            <person name="Mitsuda N."/>
            <person name="Wang M."/>
            <person name="Liu G.H."/>
            <person name="Pecoraro L."/>
            <person name="Huang H.X."/>
            <person name="Xiao X.J."/>
            <person name="Lin M."/>
            <person name="Wu X.Y."/>
            <person name="Wu W.L."/>
            <person name="Chen Y.Y."/>
            <person name="Chang S.B."/>
            <person name="Sakamoto S."/>
            <person name="Ohme-Takagi M."/>
            <person name="Yagi M."/>
            <person name="Zeng S.J."/>
            <person name="Shen C.Y."/>
            <person name="Yeh C.M."/>
            <person name="Luo Y.B."/>
            <person name="Tsai W.C."/>
            <person name="Van de Peer Y."/>
            <person name="Liu Z.J."/>
        </authorList>
    </citation>
    <scope>NUCLEOTIDE SEQUENCE [LARGE SCALE GENOMIC DNA]</scope>
    <source>
        <strain evidence="10">cv. Shenzhen</strain>
        <tissue evidence="9">Stem</tissue>
    </source>
</reference>
<dbReference type="GO" id="GO:0070628">
    <property type="term" value="F:proteasome binding"/>
    <property type="evidence" value="ECO:0007669"/>
    <property type="project" value="TreeGrafter"/>
</dbReference>
<proteinExistence type="predicted"/>
<evidence type="ECO:0000259" key="8">
    <source>
        <dbReference type="PROSITE" id="PS51917"/>
    </source>
</evidence>
<dbReference type="GO" id="GO:0008541">
    <property type="term" value="C:proteasome regulatory particle, lid subcomplex"/>
    <property type="evidence" value="ECO:0007669"/>
    <property type="project" value="TreeGrafter"/>
</dbReference>
<evidence type="ECO:0000256" key="6">
    <source>
        <dbReference type="SAM" id="MobiDB-lite"/>
    </source>
</evidence>
<dbReference type="GO" id="GO:0005634">
    <property type="term" value="C:nucleus"/>
    <property type="evidence" value="ECO:0007669"/>
    <property type="project" value="UniProtKB-SubCell"/>
</dbReference>
<dbReference type="PROSITE" id="PS51917">
    <property type="entry name" value="PRU"/>
    <property type="match status" value="1"/>
</dbReference>
<dbReference type="FunFam" id="2.30.29.70:FF:000001">
    <property type="entry name" value="Proteasomal ubiquitin receptor ADRM1"/>
    <property type="match status" value="1"/>
</dbReference>
<dbReference type="InterPro" id="IPR038108">
    <property type="entry name" value="RPN13_DEUBAD_sf"/>
</dbReference>
<dbReference type="GO" id="GO:0005737">
    <property type="term" value="C:cytoplasm"/>
    <property type="evidence" value="ECO:0007669"/>
    <property type="project" value="UniProtKB-SubCell"/>
</dbReference>
<comment type="subcellular location">
    <subcellularLocation>
        <location evidence="2">Cytoplasm</location>
    </subcellularLocation>
    <subcellularLocation>
        <location evidence="1">Nucleus</location>
    </subcellularLocation>
</comment>
<dbReference type="PANTHER" id="PTHR12225">
    <property type="entry name" value="ADHESION REGULATING MOLECULE 1 110 KDA CELL MEMBRANE GLYCOPROTEIN"/>
    <property type="match status" value="1"/>
</dbReference>
<evidence type="ECO:0000256" key="5">
    <source>
        <dbReference type="ARBA" id="ARBA00023242"/>
    </source>
</evidence>
<dbReference type="Pfam" id="PF16550">
    <property type="entry name" value="RPN13_C"/>
    <property type="match status" value="1"/>
</dbReference>
<dbReference type="CDD" id="cd13314">
    <property type="entry name" value="PH_Rpn13"/>
    <property type="match status" value="1"/>
</dbReference>
<dbReference type="InterPro" id="IPR044867">
    <property type="entry name" value="DEUBAD_dom"/>
</dbReference>
<dbReference type="OrthoDB" id="340431at2759"/>
<protein>
    <submittedName>
        <fullName evidence="9">Uncharacterized protein</fullName>
    </submittedName>
</protein>
<keyword evidence="3" id="KW-0963">Cytoplasm</keyword>
<dbReference type="PROSITE" id="PS51916">
    <property type="entry name" value="DEUBAD"/>
    <property type="match status" value="1"/>
</dbReference>
<evidence type="ECO:0000256" key="2">
    <source>
        <dbReference type="ARBA" id="ARBA00004496"/>
    </source>
</evidence>
<keyword evidence="4" id="KW-0647">Proteasome</keyword>
<evidence type="ECO:0000259" key="7">
    <source>
        <dbReference type="PROSITE" id="PS51916"/>
    </source>
</evidence>
<dbReference type="STRING" id="1088818.A0A2I0A7B6"/>
<feature type="domain" description="DEUBAD" evidence="7">
    <location>
        <begin position="251"/>
        <end position="354"/>
    </location>
</feature>
<dbReference type="InterPro" id="IPR038633">
    <property type="entry name" value="Rpn13/ADRM1_Pru_sf"/>
</dbReference>
<evidence type="ECO:0000256" key="4">
    <source>
        <dbReference type="ARBA" id="ARBA00022942"/>
    </source>
</evidence>
<keyword evidence="10" id="KW-1185">Reference proteome</keyword>
<organism evidence="9 10">
    <name type="scientific">Apostasia shenzhenica</name>
    <dbReference type="NCBI Taxonomy" id="1088818"/>
    <lineage>
        <taxon>Eukaryota</taxon>
        <taxon>Viridiplantae</taxon>
        <taxon>Streptophyta</taxon>
        <taxon>Embryophyta</taxon>
        <taxon>Tracheophyta</taxon>
        <taxon>Spermatophyta</taxon>
        <taxon>Magnoliopsida</taxon>
        <taxon>Liliopsida</taxon>
        <taxon>Asparagales</taxon>
        <taxon>Orchidaceae</taxon>
        <taxon>Apostasioideae</taxon>
        <taxon>Apostasia</taxon>
    </lineage>
</organism>
<dbReference type="Gene3D" id="1.10.2020.20">
    <property type="match status" value="1"/>
</dbReference>
<dbReference type="FunFam" id="1.10.2020.20:FF:000002">
    <property type="entry name" value="26S proteasome regulatory subunit RPN13"/>
    <property type="match status" value="1"/>
</dbReference>
<dbReference type="Pfam" id="PF04683">
    <property type="entry name" value="Rpn13_ADRM1_Pru"/>
    <property type="match status" value="1"/>
</dbReference>
<evidence type="ECO:0000313" key="10">
    <source>
        <dbReference type="Proteomes" id="UP000236161"/>
    </source>
</evidence>
<dbReference type="InterPro" id="IPR032368">
    <property type="entry name" value="RPN13_DEUBAD"/>
</dbReference>
<accession>A0A2I0A7B6</accession>
<dbReference type="Proteomes" id="UP000236161">
    <property type="component" value="Unassembled WGS sequence"/>
</dbReference>
<dbReference type="Gene3D" id="2.30.29.70">
    <property type="entry name" value="Proteasomal ubiquitin receptor Rpn13/ADRM1"/>
    <property type="match status" value="1"/>
</dbReference>
<evidence type="ECO:0000256" key="1">
    <source>
        <dbReference type="ARBA" id="ARBA00004123"/>
    </source>
</evidence>
<dbReference type="PANTHER" id="PTHR12225:SF0">
    <property type="entry name" value="PROTEASOMAL UBIQUITIN RECEPTOR ADRM1"/>
    <property type="match status" value="1"/>
</dbReference>
<dbReference type="AlphaFoldDB" id="A0A2I0A7B6"/>